<dbReference type="CDD" id="cd02503">
    <property type="entry name" value="MobA"/>
    <property type="match status" value="1"/>
</dbReference>
<dbReference type="SUPFAM" id="SSF53448">
    <property type="entry name" value="Nucleotide-diphospho-sugar transferases"/>
    <property type="match status" value="1"/>
</dbReference>
<dbReference type="NCBIfam" id="NF011059">
    <property type="entry name" value="PRK14490.1"/>
    <property type="match status" value="1"/>
</dbReference>
<keyword evidence="7 8" id="KW-0501">Molybdenum cofactor biosynthesis</keyword>
<comment type="similarity">
    <text evidence="8">Belongs to the MobA family.</text>
</comment>
<comment type="caution">
    <text evidence="8">Lacks conserved residue(s) required for the propagation of feature annotation.</text>
</comment>
<evidence type="ECO:0000313" key="11">
    <source>
        <dbReference type="EMBL" id="ACD91336.1"/>
    </source>
</evidence>
<comment type="subcellular location">
    <subcellularLocation>
        <location evidence="8">Cytoplasm</location>
    </subcellularLocation>
</comment>
<evidence type="ECO:0000256" key="3">
    <source>
        <dbReference type="ARBA" id="ARBA00022723"/>
    </source>
</evidence>
<dbReference type="eggNOG" id="COG0746">
    <property type="taxonomic scope" value="Bacteria"/>
</dbReference>
<comment type="domain">
    <text evidence="8">The N-terminal domain determines nucleotide recognition and specific binding, while the C-terminal domain determines the specific binding to the target protein.</text>
</comment>
<evidence type="ECO:0000256" key="1">
    <source>
        <dbReference type="ARBA" id="ARBA00022490"/>
    </source>
</evidence>
<keyword evidence="2 8" id="KW-0808">Transferase</keyword>
<dbReference type="Gene3D" id="3.90.550.10">
    <property type="entry name" value="Spore Coat Polysaccharide Biosynthesis Protein SpsA, Chain A"/>
    <property type="match status" value="1"/>
</dbReference>
<dbReference type="eggNOG" id="COG1763">
    <property type="taxonomic scope" value="Bacteria"/>
</dbReference>
<dbReference type="InterPro" id="IPR027417">
    <property type="entry name" value="P-loop_NTPase"/>
</dbReference>
<feature type="binding site" evidence="8">
    <location>
        <position position="270"/>
    </location>
    <ligand>
        <name>Mg(2+)</name>
        <dbReference type="ChEBI" id="CHEBI:18420"/>
    </ligand>
</feature>
<dbReference type="Pfam" id="PF12804">
    <property type="entry name" value="NTP_transf_3"/>
    <property type="match status" value="1"/>
</dbReference>
<evidence type="ECO:0000259" key="9">
    <source>
        <dbReference type="Pfam" id="PF03205"/>
    </source>
</evidence>
<comment type="catalytic activity">
    <reaction evidence="8">
        <text>Mo-molybdopterin + GTP + H(+) = Mo-molybdopterin guanine dinucleotide + diphosphate</text>
        <dbReference type="Rhea" id="RHEA:34243"/>
        <dbReference type="ChEBI" id="CHEBI:15378"/>
        <dbReference type="ChEBI" id="CHEBI:33019"/>
        <dbReference type="ChEBI" id="CHEBI:37565"/>
        <dbReference type="ChEBI" id="CHEBI:71302"/>
        <dbReference type="ChEBI" id="CHEBI:71310"/>
        <dbReference type="EC" id="2.7.7.77"/>
    </reaction>
</comment>
<dbReference type="Proteomes" id="UP000008841">
    <property type="component" value="Chromosome"/>
</dbReference>
<dbReference type="InterPro" id="IPR025877">
    <property type="entry name" value="MobA-like_NTP_Trfase"/>
</dbReference>
<keyword evidence="4 8" id="KW-0547">Nucleotide-binding</keyword>
<proteinExistence type="inferred from homology"/>
<comment type="function">
    <text evidence="8">Transfers a GMP moiety from GTP to Mo-molybdopterin (Mo-MPT) cofactor (Moco or molybdenum cofactor) to form Mo-molybdopterin guanine dinucleotide (Mo-MGD) cofactor.</text>
</comment>
<dbReference type="InterPro" id="IPR029044">
    <property type="entry name" value="Nucleotide-diphossugar_trans"/>
</dbReference>
<dbReference type="InterPro" id="IPR013482">
    <property type="entry name" value="Molybde_CF_guanTrfase"/>
</dbReference>
<dbReference type="InterPro" id="IPR004435">
    <property type="entry name" value="MobB_dom"/>
</dbReference>
<dbReference type="Gene3D" id="3.40.50.300">
    <property type="entry name" value="P-loop containing nucleotide triphosphate hydrolases"/>
    <property type="match status" value="1"/>
</dbReference>
<dbReference type="EMBL" id="CP001097">
    <property type="protein sequence ID" value="ACD91336.1"/>
    <property type="molecule type" value="Genomic_DNA"/>
</dbReference>
<evidence type="ECO:0000256" key="5">
    <source>
        <dbReference type="ARBA" id="ARBA00022842"/>
    </source>
</evidence>
<organism evidence="11 12">
    <name type="scientific">Chlorobium limicola (strain DSM 245 / NBRC 103803 / 6330)</name>
    <dbReference type="NCBI Taxonomy" id="290315"/>
    <lineage>
        <taxon>Bacteria</taxon>
        <taxon>Pseudomonadati</taxon>
        <taxon>Chlorobiota</taxon>
        <taxon>Chlorobiia</taxon>
        <taxon>Chlorobiales</taxon>
        <taxon>Chlorobiaceae</taxon>
        <taxon>Chlorobium/Pelodictyon group</taxon>
        <taxon>Chlorobium</taxon>
    </lineage>
</organism>
<dbReference type="GO" id="GO:0061603">
    <property type="term" value="F:molybdenum cofactor guanylyltransferase activity"/>
    <property type="evidence" value="ECO:0007669"/>
    <property type="project" value="UniProtKB-EC"/>
</dbReference>
<evidence type="ECO:0000256" key="6">
    <source>
        <dbReference type="ARBA" id="ARBA00023134"/>
    </source>
</evidence>
<dbReference type="PANTHER" id="PTHR19136:SF81">
    <property type="entry name" value="MOLYBDENUM COFACTOR GUANYLYLTRANSFERASE"/>
    <property type="match status" value="1"/>
</dbReference>
<dbReference type="CDD" id="cd03116">
    <property type="entry name" value="MobB"/>
    <property type="match status" value="1"/>
</dbReference>
<evidence type="ECO:0000313" key="12">
    <source>
        <dbReference type="Proteomes" id="UP000008841"/>
    </source>
</evidence>
<accession>B3EHH4</accession>
<evidence type="ECO:0000259" key="10">
    <source>
        <dbReference type="Pfam" id="PF12804"/>
    </source>
</evidence>
<dbReference type="HOGENOM" id="CLU_042775_0_0_10"/>
<comment type="cofactor">
    <cofactor evidence="8">
        <name>Mg(2+)</name>
        <dbReference type="ChEBI" id="CHEBI:18420"/>
    </cofactor>
</comment>
<protein>
    <recommendedName>
        <fullName evidence="8">Probable molybdenum cofactor guanylyltransferase</fullName>
        <shortName evidence="8">MoCo guanylyltransferase</shortName>
        <ecNumber evidence="8">2.7.7.77</ecNumber>
    </recommendedName>
    <alternativeName>
        <fullName evidence="8">GTP:molybdopterin guanylyltransferase</fullName>
    </alternativeName>
    <alternativeName>
        <fullName evidence="8">Mo-MPT guanylyltransferase</fullName>
    </alternativeName>
    <alternativeName>
        <fullName evidence="8">Molybdopterin guanylyltransferase</fullName>
    </alternativeName>
    <alternativeName>
        <fullName evidence="8">Molybdopterin-guanine dinucleotide synthase</fullName>
        <shortName evidence="8">MGD synthase</shortName>
    </alternativeName>
</protein>
<feature type="binding site" evidence="8">
    <location>
        <begin position="182"/>
        <end position="184"/>
    </location>
    <ligand>
        <name>GTP</name>
        <dbReference type="ChEBI" id="CHEBI:37565"/>
    </ligand>
</feature>
<keyword evidence="3 8" id="KW-0479">Metal-binding</keyword>
<evidence type="ECO:0000256" key="8">
    <source>
        <dbReference type="HAMAP-Rule" id="MF_00316"/>
    </source>
</evidence>
<dbReference type="PANTHER" id="PTHR19136">
    <property type="entry name" value="MOLYBDENUM COFACTOR GUANYLYLTRANSFERASE"/>
    <property type="match status" value="1"/>
</dbReference>
<keyword evidence="1 8" id="KW-0963">Cytoplasm</keyword>
<dbReference type="Pfam" id="PF03205">
    <property type="entry name" value="MobB"/>
    <property type="match status" value="1"/>
</dbReference>
<feature type="binding site" evidence="8">
    <location>
        <position position="270"/>
    </location>
    <ligand>
        <name>GTP</name>
        <dbReference type="ChEBI" id="CHEBI:37565"/>
    </ligand>
</feature>
<keyword evidence="6 8" id="KW-0342">GTP-binding</keyword>
<dbReference type="STRING" id="290315.Clim_2313"/>
<dbReference type="GO" id="GO:0046872">
    <property type="term" value="F:metal ion binding"/>
    <property type="evidence" value="ECO:0007669"/>
    <property type="project" value="UniProtKB-KW"/>
</dbReference>
<dbReference type="HAMAP" id="MF_00316">
    <property type="entry name" value="MobA"/>
    <property type="match status" value="1"/>
</dbReference>
<gene>
    <name evidence="8" type="primary">mobA</name>
    <name evidence="11" type="ordered locus">Clim_2313</name>
</gene>
<dbReference type="GO" id="GO:0005525">
    <property type="term" value="F:GTP binding"/>
    <property type="evidence" value="ECO:0007669"/>
    <property type="project" value="UniProtKB-UniRule"/>
</dbReference>
<dbReference type="SUPFAM" id="SSF52540">
    <property type="entry name" value="P-loop containing nucleoside triphosphate hydrolases"/>
    <property type="match status" value="1"/>
</dbReference>
<keyword evidence="5 8" id="KW-0460">Magnesium</keyword>
<feature type="domain" description="MobA-like NTP transferase" evidence="10">
    <location>
        <begin position="179"/>
        <end position="334"/>
    </location>
</feature>
<feature type="domain" description="Molybdopterin-guanine dinucleotide biosynthesis protein B (MobB)" evidence="9">
    <location>
        <begin position="8"/>
        <end position="134"/>
    </location>
</feature>
<dbReference type="KEGG" id="cli:Clim_2313"/>
<dbReference type="NCBIfam" id="TIGR00176">
    <property type="entry name" value="mobB"/>
    <property type="match status" value="1"/>
</dbReference>
<dbReference type="GO" id="GO:0006777">
    <property type="term" value="P:Mo-molybdopterin cofactor biosynthetic process"/>
    <property type="evidence" value="ECO:0007669"/>
    <property type="project" value="UniProtKB-KW"/>
</dbReference>
<sequence>MLFHPFEIALSGFSGSGKTTLAAAIVRRLAENFTVGCYKHGCHRFDIDREGKDSHTLKKAGAETVMISDPEKKAIVTGIDNNGLKERMVFLDCDLLLVEGLKELALPKLLLVDREKKILELLAHGDIPEVVALVDTEDERKSLGNDYDLPTFHRNDIETITAFIESFLAGKALETELSGLILAGGRSRRMGADKALLSYHEENQIVHTATLLRQHCREIFISCRNEQAKAYEAFGFPIITDRYLEIGPAGGILSAQQNFPDRALLAVACDMPFLDAPLISKLVENRKPLRYATAFRHQSSGHIEPLCACYEPKSRKALLASHAEGNDSLQSFLAGSRIGEITLSESRTVCNINDPAAMQTALKACRSPKE</sequence>
<evidence type="ECO:0000256" key="4">
    <source>
        <dbReference type="ARBA" id="ARBA00022741"/>
    </source>
</evidence>
<name>B3EHH4_CHLL2</name>
<evidence type="ECO:0000256" key="7">
    <source>
        <dbReference type="ARBA" id="ARBA00023150"/>
    </source>
</evidence>
<dbReference type="GO" id="GO:0005737">
    <property type="term" value="C:cytoplasm"/>
    <property type="evidence" value="ECO:0007669"/>
    <property type="project" value="UniProtKB-SubCell"/>
</dbReference>
<reference evidence="11 12" key="1">
    <citation type="submission" date="2008-05" db="EMBL/GenBank/DDBJ databases">
        <title>Complete sequence of Chlorobium limicola DSM 245.</title>
        <authorList>
            <consortium name="US DOE Joint Genome Institute"/>
            <person name="Lucas S."/>
            <person name="Copeland A."/>
            <person name="Lapidus A."/>
            <person name="Glavina del Rio T."/>
            <person name="Dalin E."/>
            <person name="Tice H."/>
            <person name="Bruce D."/>
            <person name="Goodwin L."/>
            <person name="Pitluck S."/>
            <person name="Schmutz J."/>
            <person name="Larimer F."/>
            <person name="Land M."/>
            <person name="Hauser L."/>
            <person name="Kyrpides N."/>
            <person name="Ovchinnikova G."/>
            <person name="Zhao F."/>
            <person name="Li T."/>
            <person name="Liu Z."/>
            <person name="Overmann J."/>
            <person name="Bryant D.A."/>
            <person name="Richardson P."/>
        </authorList>
    </citation>
    <scope>NUCLEOTIDE SEQUENCE [LARGE SCALE GENOMIC DNA]</scope>
    <source>
        <strain evidence="12">DSM 245 / NBRC 103803 / 6330</strain>
    </source>
</reference>
<dbReference type="AlphaFoldDB" id="B3EHH4"/>
<evidence type="ECO:0000256" key="2">
    <source>
        <dbReference type="ARBA" id="ARBA00022679"/>
    </source>
</evidence>
<feature type="binding site" evidence="8">
    <location>
        <position position="194"/>
    </location>
    <ligand>
        <name>GTP</name>
        <dbReference type="ChEBI" id="CHEBI:37565"/>
    </ligand>
</feature>
<dbReference type="EC" id="2.7.7.77" evidence="8"/>
<feature type="binding site" evidence="8">
    <location>
        <position position="241"/>
    </location>
    <ligand>
        <name>GTP</name>
        <dbReference type="ChEBI" id="CHEBI:37565"/>
    </ligand>
</feature>